<dbReference type="EMBL" id="CABPRZ010000012">
    <property type="protein sequence ID" value="VVE20139.1"/>
    <property type="molecule type" value="Genomic_DNA"/>
</dbReference>
<dbReference type="OrthoDB" id="1550863at2"/>
<dbReference type="Proteomes" id="UP000414233">
    <property type="component" value="Unassembled WGS sequence"/>
</dbReference>
<accession>A0A5E4W8E0</accession>
<sequence length="95" mass="10581">MAAYIILSRLSPDAFKDPKDLKQLAATVAEKIKTECPAVTWKDSYLTLGRFDVVDIVESNDLKQLERAALIIRAYGHAATETLQGTPWKEFIGTL</sequence>
<name>A0A5E4W8E0_9BURK</name>
<proteinExistence type="predicted"/>
<gene>
    <name evidence="1" type="ORF">PTE30175_03007</name>
</gene>
<keyword evidence="2" id="KW-1185">Reference proteome</keyword>
<dbReference type="AlphaFoldDB" id="A0A5E4W8E0"/>
<organism evidence="1 2">
    <name type="scientific">Pandoraea terrae</name>
    <dbReference type="NCBI Taxonomy" id="1537710"/>
    <lineage>
        <taxon>Bacteria</taxon>
        <taxon>Pseudomonadati</taxon>
        <taxon>Pseudomonadota</taxon>
        <taxon>Betaproteobacteria</taxon>
        <taxon>Burkholderiales</taxon>
        <taxon>Burkholderiaceae</taxon>
        <taxon>Pandoraea</taxon>
    </lineage>
</organism>
<evidence type="ECO:0008006" key="3">
    <source>
        <dbReference type="Google" id="ProtNLM"/>
    </source>
</evidence>
<evidence type="ECO:0000313" key="1">
    <source>
        <dbReference type="EMBL" id="VVE20139.1"/>
    </source>
</evidence>
<reference evidence="1 2" key="1">
    <citation type="submission" date="2019-08" db="EMBL/GenBank/DDBJ databases">
        <authorList>
            <person name="Peeters C."/>
        </authorList>
    </citation>
    <scope>NUCLEOTIDE SEQUENCE [LARGE SCALE GENOMIC DNA]</scope>
    <source>
        <strain evidence="1 2">LMG 30175</strain>
    </source>
</reference>
<protein>
    <recommendedName>
        <fullName evidence="3">GYD family protein</fullName>
    </recommendedName>
</protein>
<dbReference type="Pfam" id="PF08734">
    <property type="entry name" value="GYD"/>
    <property type="match status" value="1"/>
</dbReference>
<dbReference type="RefSeq" id="WP_150697862.1">
    <property type="nucleotide sequence ID" value="NZ_CABPRZ010000012.1"/>
</dbReference>
<dbReference type="InterPro" id="IPR014845">
    <property type="entry name" value="GYD/TTHA1554"/>
</dbReference>
<evidence type="ECO:0000313" key="2">
    <source>
        <dbReference type="Proteomes" id="UP000414233"/>
    </source>
</evidence>